<protein>
    <submittedName>
        <fullName evidence="1">Uncharacterized protein</fullName>
    </submittedName>
</protein>
<accession>A0ACC3AU67</accession>
<dbReference type="Proteomes" id="UP001177260">
    <property type="component" value="Unassembled WGS sequence"/>
</dbReference>
<dbReference type="EMBL" id="JAOPJF010000073">
    <property type="protein sequence ID" value="KAK1140891.1"/>
    <property type="molecule type" value="Genomic_DNA"/>
</dbReference>
<keyword evidence="2" id="KW-1185">Reference proteome</keyword>
<comment type="caution">
    <text evidence="1">The sequence shown here is derived from an EMBL/GenBank/DDBJ whole genome shotgun (WGS) entry which is preliminary data.</text>
</comment>
<gene>
    <name evidence="1" type="ORF">N8T08_009764</name>
</gene>
<sequence>MKVSNYAYNRTAGLLSIKTWQYLAISTGNLSAIFLLLSFVLPGNLPPTKPWWTAERYQEHYSAHVKGTQAGAIFMMLGGGLYLPYSAAITKRMRLIPALDPILPDLVLVCGAAAFSAFMLAGTFLSVLTFRDYGAELTRMLNDLYWMAAFLPWPAFWVQMWTVSWAIFLDPGPKTVFPRSMGWVNLITPLGLAFATGIHIQKEGPMAWNGALSYWVGLAISAEHQHLKYQATKDTH</sequence>
<evidence type="ECO:0000313" key="2">
    <source>
        <dbReference type="Proteomes" id="UP001177260"/>
    </source>
</evidence>
<reference evidence="1 2" key="1">
    <citation type="journal article" date="2023" name="ACS Omega">
        <title>Identification of the Neoaspergillic Acid Biosynthesis Gene Cluster by Establishing an In Vitro CRISPR-Ribonucleoprotein Genetic System in Aspergillus melleus.</title>
        <authorList>
            <person name="Yuan B."/>
            <person name="Grau M.F."/>
            <person name="Murata R.M."/>
            <person name="Torok T."/>
            <person name="Venkateswaran K."/>
            <person name="Stajich J.E."/>
            <person name="Wang C.C.C."/>
        </authorList>
    </citation>
    <scope>NUCLEOTIDE SEQUENCE [LARGE SCALE GENOMIC DNA]</scope>
    <source>
        <strain evidence="1 2">IMV 1140</strain>
    </source>
</reference>
<evidence type="ECO:0000313" key="1">
    <source>
        <dbReference type="EMBL" id="KAK1140891.1"/>
    </source>
</evidence>
<organism evidence="1 2">
    <name type="scientific">Aspergillus melleus</name>
    <dbReference type="NCBI Taxonomy" id="138277"/>
    <lineage>
        <taxon>Eukaryota</taxon>
        <taxon>Fungi</taxon>
        <taxon>Dikarya</taxon>
        <taxon>Ascomycota</taxon>
        <taxon>Pezizomycotina</taxon>
        <taxon>Eurotiomycetes</taxon>
        <taxon>Eurotiomycetidae</taxon>
        <taxon>Eurotiales</taxon>
        <taxon>Aspergillaceae</taxon>
        <taxon>Aspergillus</taxon>
        <taxon>Aspergillus subgen. Circumdati</taxon>
    </lineage>
</organism>
<proteinExistence type="predicted"/>
<name>A0ACC3AU67_9EURO</name>